<accession>A0A0F9HF36</accession>
<dbReference type="AlphaFoldDB" id="A0A0F9HF36"/>
<feature type="non-terminal residue" evidence="2">
    <location>
        <position position="109"/>
    </location>
</feature>
<gene>
    <name evidence="2" type="ORF">LCGC14_1712860</name>
</gene>
<sequence>MRTLVSTVGVIVSICLAGAPLAAEEAKRSAGRSILSTDSMWRMRLLWETEEVLLPSGKVDHAVQDVAAREVPPCQQPGDKDAQGQAASHRPQCDLEAQDDGLDLGRGRG</sequence>
<evidence type="ECO:0000256" key="1">
    <source>
        <dbReference type="SAM" id="MobiDB-lite"/>
    </source>
</evidence>
<organism evidence="2">
    <name type="scientific">marine sediment metagenome</name>
    <dbReference type="NCBI Taxonomy" id="412755"/>
    <lineage>
        <taxon>unclassified sequences</taxon>
        <taxon>metagenomes</taxon>
        <taxon>ecological metagenomes</taxon>
    </lineage>
</organism>
<evidence type="ECO:0000313" key="2">
    <source>
        <dbReference type="EMBL" id="KKM13767.1"/>
    </source>
</evidence>
<dbReference type="EMBL" id="LAZR01015303">
    <property type="protein sequence ID" value="KKM13767.1"/>
    <property type="molecule type" value="Genomic_DNA"/>
</dbReference>
<proteinExistence type="predicted"/>
<reference evidence="2" key="1">
    <citation type="journal article" date="2015" name="Nature">
        <title>Complex archaea that bridge the gap between prokaryotes and eukaryotes.</title>
        <authorList>
            <person name="Spang A."/>
            <person name="Saw J.H."/>
            <person name="Jorgensen S.L."/>
            <person name="Zaremba-Niedzwiedzka K."/>
            <person name="Martijn J."/>
            <person name="Lind A.E."/>
            <person name="van Eijk R."/>
            <person name="Schleper C."/>
            <person name="Guy L."/>
            <person name="Ettema T.J."/>
        </authorList>
    </citation>
    <scope>NUCLEOTIDE SEQUENCE</scope>
</reference>
<feature type="region of interest" description="Disordered" evidence="1">
    <location>
        <begin position="71"/>
        <end position="109"/>
    </location>
</feature>
<name>A0A0F9HF36_9ZZZZ</name>
<protein>
    <submittedName>
        <fullName evidence="2">Uncharacterized protein</fullName>
    </submittedName>
</protein>
<comment type="caution">
    <text evidence="2">The sequence shown here is derived from an EMBL/GenBank/DDBJ whole genome shotgun (WGS) entry which is preliminary data.</text>
</comment>